<gene>
    <name evidence="2" type="ORF">BHE16_02735</name>
</gene>
<dbReference type="STRING" id="556325.BHE16_02735"/>
<proteinExistence type="predicted"/>
<dbReference type="EMBL" id="CP018135">
    <property type="protein sequence ID" value="APF40117.1"/>
    <property type="molecule type" value="Genomic_DNA"/>
</dbReference>
<keyword evidence="3" id="KW-1185">Reference proteome</keyword>
<dbReference type="OrthoDB" id="3626437at2"/>
<name>A0A1L2ZLQ0_9MICC</name>
<dbReference type="RefSeq" id="WP_071893595.1">
    <property type="nucleotide sequence ID" value="NZ_CP018135.1"/>
</dbReference>
<dbReference type="AlphaFoldDB" id="A0A1L2ZLQ0"/>
<protein>
    <submittedName>
        <fullName evidence="2">Cro/Cl family transcriptional regulator</fullName>
    </submittedName>
</protein>
<sequence>MNRRIEYKWRLREIMAARGLNNISDLLPLLTDRGITLSDSQIYRLVGQKPERMSLALLGAITDALECSVEDLCHFEAVSSNSRLRRTVGSTVEPISLNETIQPRRARVRPTDR</sequence>
<feature type="domain" description="HTH cro/C1-type" evidence="1">
    <location>
        <begin position="10"/>
        <end position="76"/>
    </location>
</feature>
<evidence type="ECO:0000259" key="1">
    <source>
        <dbReference type="Pfam" id="PF13443"/>
    </source>
</evidence>
<reference evidence="2 3" key="1">
    <citation type="submission" date="2016-11" db="EMBL/GenBank/DDBJ databases">
        <title>Genome sequencing of Zhihengliuella aestuarii B18 antagonistic to Plasmodiophora brassicae.</title>
        <authorList>
            <person name="Luo Y."/>
        </authorList>
    </citation>
    <scope>NUCLEOTIDE SEQUENCE [LARGE SCALE GENOMIC DNA]</scope>
    <source>
        <strain evidence="2 3">B18</strain>
    </source>
</reference>
<evidence type="ECO:0000313" key="2">
    <source>
        <dbReference type="EMBL" id="APF40117.1"/>
    </source>
</evidence>
<dbReference type="Proteomes" id="UP000183530">
    <property type="component" value="Chromosome"/>
</dbReference>
<dbReference type="InterPro" id="IPR001387">
    <property type="entry name" value="Cro/C1-type_HTH"/>
</dbReference>
<evidence type="ECO:0000313" key="3">
    <source>
        <dbReference type="Proteomes" id="UP000183530"/>
    </source>
</evidence>
<organism evidence="2 3">
    <name type="scientific">Neomicrococcus aestuarii</name>
    <dbReference type="NCBI Taxonomy" id="556325"/>
    <lineage>
        <taxon>Bacteria</taxon>
        <taxon>Bacillati</taxon>
        <taxon>Actinomycetota</taxon>
        <taxon>Actinomycetes</taxon>
        <taxon>Micrococcales</taxon>
        <taxon>Micrococcaceae</taxon>
        <taxon>Neomicrococcus</taxon>
    </lineage>
</organism>
<dbReference type="KEGG" id="nae:BHE16_02735"/>
<dbReference type="Pfam" id="PF13443">
    <property type="entry name" value="HTH_26"/>
    <property type="match status" value="1"/>
</dbReference>
<accession>A0A1L2ZLQ0</accession>